<evidence type="ECO:0000256" key="1">
    <source>
        <dbReference type="ARBA" id="ARBA00009437"/>
    </source>
</evidence>
<evidence type="ECO:0000256" key="5">
    <source>
        <dbReference type="SAM" id="MobiDB-lite"/>
    </source>
</evidence>
<dbReference type="PANTHER" id="PTHR30537">
    <property type="entry name" value="HTH-TYPE TRANSCRIPTIONAL REGULATOR"/>
    <property type="match status" value="1"/>
</dbReference>
<dbReference type="SUPFAM" id="SSF53850">
    <property type="entry name" value="Periplasmic binding protein-like II"/>
    <property type="match status" value="1"/>
</dbReference>
<dbReference type="CDD" id="cd08432">
    <property type="entry name" value="PBP2_GcdR_TrpI_HvrB_AmpR_like"/>
    <property type="match status" value="1"/>
</dbReference>
<evidence type="ECO:0000256" key="2">
    <source>
        <dbReference type="ARBA" id="ARBA00023015"/>
    </source>
</evidence>
<keyword evidence="2" id="KW-0805">Transcription regulation</keyword>
<gene>
    <name evidence="7" type="ORF">SAMN06296416_11150</name>
</gene>
<evidence type="ECO:0000256" key="3">
    <source>
        <dbReference type="ARBA" id="ARBA00023125"/>
    </source>
</evidence>
<dbReference type="InterPro" id="IPR058163">
    <property type="entry name" value="LysR-type_TF_proteobact-type"/>
</dbReference>
<dbReference type="InterPro" id="IPR005119">
    <property type="entry name" value="LysR_subst-bd"/>
</dbReference>
<dbReference type="Proteomes" id="UP000219374">
    <property type="component" value="Unassembled WGS sequence"/>
</dbReference>
<name>A0A286DDZ0_9GAMM</name>
<dbReference type="PANTHER" id="PTHR30537:SF79">
    <property type="entry name" value="TRANSCRIPTIONAL REGULATOR-RELATED"/>
    <property type="match status" value="1"/>
</dbReference>
<sequence>MNLRPALLPALGVFAAAARHQNFAHAAEELHLTASAVSHHVRKLEALLQVTLFQRHARGVTLTAEGRQLADAATAALSDIEAVADNLHQVRGTTQLRVTTLHSLAYCWLLPRLPRFVARHPNIRLHLDTGIALTRFDDSGPDLGIRHGPGHWPGLTAHHLMDDELFPVASPGLPGAAEIGEPRDIARLPLVTDLALQGWRDWFRAAGVRGLRLPQMHSFSDSTDAMRASVYGVGAALARKHVATPYLQRYELIRLPGPALKARFSYYAVYPAHRPPHPAAAIFIDWLKQEAQDERTPMPPMPPELLPGMPANRRKSAPKAPR</sequence>
<dbReference type="SUPFAM" id="SSF46785">
    <property type="entry name" value="Winged helix' DNA-binding domain"/>
    <property type="match status" value="1"/>
</dbReference>
<protein>
    <submittedName>
        <fullName evidence="7">Transcriptional regulator /transcriptional regulator, LysR family</fullName>
    </submittedName>
</protein>
<evidence type="ECO:0000256" key="4">
    <source>
        <dbReference type="ARBA" id="ARBA00023163"/>
    </source>
</evidence>
<dbReference type="Pfam" id="PF03466">
    <property type="entry name" value="LysR_substrate"/>
    <property type="match status" value="1"/>
</dbReference>
<dbReference type="FunFam" id="1.10.10.10:FF:000001">
    <property type="entry name" value="LysR family transcriptional regulator"/>
    <property type="match status" value="1"/>
</dbReference>
<keyword evidence="4" id="KW-0804">Transcription</keyword>
<dbReference type="GO" id="GO:0043565">
    <property type="term" value="F:sequence-specific DNA binding"/>
    <property type="evidence" value="ECO:0007669"/>
    <property type="project" value="TreeGrafter"/>
</dbReference>
<dbReference type="Gene3D" id="3.40.190.10">
    <property type="entry name" value="Periplasmic binding protein-like II"/>
    <property type="match status" value="2"/>
</dbReference>
<evidence type="ECO:0000259" key="6">
    <source>
        <dbReference type="PROSITE" id="PS50931"/>
    </source>
</evidence>
<evidence type="ECO:0000313" key="7">
    <source>
        <dbReference type="EMBL" id="SOD56870.1"/>
    </source>
</evidence>
<dbReference type="RefSeq" id="WP_097123323.1">
    <property type="nucleotide sequence ID" value="NZ_OCND01000011.1"/>
</dbReference>
<dbReference type="GO" id="GO:0003700">
    <property type="term" value="F:DNA-binding transcription factor activity"/>
    <property type="evidence" value="ECO:0007669"/>
    <property type="project" value="InterPro"/>
</dbReference>
<comment type="similarity">
    <text evidence="1">Belongs to the LysR transcriptional regulatory family.</text>
</comment>
<dbReference type="Pfam" id="PF00126">
    <property type="entry name" value="HTH_1"/>
    <property type="match status" value="1"/>
</dbReference>
<evidence type="ECO:0000313" key="8">
    <source>
        <dbReference type="Proteomes" id="UP000219374"/>
    </source>
</evidence>
<dbReference type="PRINTS" id="PR00039">
    <property type="entry name" value="HTHLYSR"/>
</dbReference>
<dbReference type="InterPro" id="IPR000847">
    <property type="entry name" value="LysR_HTH_N"/>
</dbReference>
<dbReference type="InterPro" id="IPR036388">
    <property type="entry name" value="WH-like_DNA-bd_sf"/>
</dbReference>
<feature type="region of interest" description="Disordered" evidence="5">
    <location>
        <begin position="293"/>
        <end position="322"/>
    </location>
</feature>
<dbReference type="GO" id="GO:0006351">
    <property type="term" value="P:DNA-templated transcription"/>
    <property type="evidence" value="ECO:0007669"/>
    <property type="project" value="TreeGrafter"/>
</dbReference>
<feature type="compositionally biased region" description="Basic residues" evidence="5">
    <location>
        <begin position="312"/>
        <end position="322"/>
    </location>
</feature>
<feature type="domain" description="HTH lysR-type" evidence="6">
    <location>
        <begin position="1"/>
        <end position="63"/>
    </location>
</feature>
<proteinExistence type="inferred from homology"/>
<organism evidence="7 8">
    <name type="scientific">Pseudoxanthomonas wuyuanensis</name>
    <dbReference type="NCBI Taxonomy" id="1073196"/>
    <lineage>
        <taxon>Bacteria</taxon>
        <taxon>Pseudomonadati</taxon>
        <taxon>Pseudomonadota</taxon>
        <taxon>Gammaproteobacteria</taxon>
        <taxon>Lysobacterales</taxon>
        <taxon>Lysobacteraceae</taxon>
        <taxon>Pseudoxanthomonas</taxon>
    </lineage>
</organism>
<dbReference type="AlphaFoldDB" id="A0A286DDZ0"/>
<keyword evidence="3" id="KW-0238">DNA-binding</keyword>
<dbReference type="PROSITE" id="PS50931">
    <property type="entry name" value="HTH_LYSR"/>
    <property type="match status" value="1"/>
</dbReference>
<keyword evidence="8" id="KW-1185">Reference proteome</keyword>
<dbReference type="InterPro" id="IPR036390">
    <property type="entry name" value="WH_DNA-bd_sf"/>
</dbReference>
<accession>A0A286DDZ0</accession>
<dbReference type="Gene3D" id="1.10.10.10">
    <property type="entry name" value="Winged helix-like DNA-binding domain superfamily/Winged helix DNA-binding domain"/>
    <property type="match status" value="1"/>
</dbReference>
<reference evidence="7 8" key="1">
    <citation type="submission" date="2017-09" db="EMBL/GenBank/DDBJ databases">
        <authorList>
            <person name="Ehlers B."/>
            <person name="Leendertz F.H."/>
        </authorList>
    </citation>
    <scope>NUCLEOTIDE SEQUENCE [LARGE SCALE GENOMIC DNA]</scope>
    <source>
        <strain evidence="7 8">CGMCC 1.10978</strain>
    </source>
</reference>
<dbReference type="EMBL" id="OCND01000011">
    <property type="protein sequence ID" value="SOD56870.1"/>
    <property type="molecule type" value="Genomic_DNA"/>
</dbReference>
<dbReference type="OrthoDB" id="5526340at2"/>